<dbReference type="WBParaSite" id="PTRK_0000846200.1">
    <property type="protein sequence ID" value="PTRK_0000846200.1"/>
    <property type="gene ID" value="PTRK_0000846200"/>
</dbReference>
<dbReference type="SUPFAM" id="SSF53474">
    <property type="entry name" value="alpha/beta-Hydrolases"/>
    <property type="match status" value="1"/>
</dbReference>
<evidence type="ECO:0000313" key="3">
    <source>
        <dbReference type="Proteomes" id="UP000038045"/>
    </source>
</evidence>
<proteinExistence type="predicted"/>
<dbReference type="PANTHER" id="PTHR45908">
    <property type="entry name" value="PROTEIN CBG11750-RELATED"/>
    <property type="match status" value="1"/>
</dbReference>
<dbReference type="InterPro" id="IPR002921">
    <property type="entry name" value="Fungal_lipase-type"/>
</dbReference>
<evidence type="ECO:0000313" key="4">
    <source>
        <dbReference type="WBParaSite" id="PTRK_0000846200.1"/>
    </source>
</evidence>
<evidence type="ECO:0000256" key="1">
    <source>
        <dbReference type="SAM" id="SignalP"/>
    </source>
</evidence>
<organism evidence="3 4">
    <name type="scientific">Parastrongyloides trichosuri</name>
    <name type="common">Possum-specific nematode worm</name>
    <dbReference type="NCBI Taxonomy" id="131310"/>
    <lineage>
        <taxon>Eukaryota</taxon>
        <taxon>Metazoa</taxon>
        <taxon>Ecdysozoa</taxon>
        <taxon>Nematoda</taxon>
        <taxon>Chromadorea</taxon>
        <taxon>Rhabditida</taxon>
        <taxon>Tylenchina</taxon>
        <taxon>Panagrolaimomorpha</taxon>
        <taxon>Strongyloidoidea</taxon>
        <taxon>Strongyloididae</taxon>
        <taxon>Parastrongyloides</taxon>
    </lineage>
</organism>
<reference evidence="4" key="1">
    <citation type="submission" date="2017-02" db="UniProtKB">
        <authorList>
            <consortium name="WormBaseParasite"/>
        </authorList>
    </citation>
    <scope>IDENTIFICATION</scope>
</reference>
<sequence length="287" mass="33392">MIFNLCILKIFLLCTSIISAVKFSINFNSDESDKLRSLIGAVSFPKDIECSKRNVNKYFEVLQVDEKNEELLDAQFKTIYAKYKDNDHTLIVIHRGSKDDVQIRRQFFSAMNPMKKYNNYGSIWDYPYYSFNSIKSKCSSRIKEMKFKHFTKFIFIGCSLGGNLAALDALNCFDLKICTQFNTKVISFGSPKIGDLFFVGAYNSRIPNTYRIAFRDDLIRIFPFDLKYYSIGKAIFLQDERYNICTPDNDDPICHSEESMWQQISNGLSAFQKHLKLHGEYCDNRCE</sequence>
<dbReference type="PANTHER" id="PTHR45908:SF20">
    <property type="entry name" value="FUNGAL LIPASE-LIKE DOMAIN-CONTAINING PROTEIN"/>
    <property type="match status" value="1"/>
</dbReference>
<feature type="chain" id="PRO_5005891989" evidence="1">
    <location>
        <begin position="21"/>
        <end position="287"/>
    </location>
</feature>
<protein>
    <submittedName>
        <fullName evidence="4">Lipase_3 domain-containing protein</fullName>
    </submittedName>
</protein>
<dbReference type="Proteomes" id="UP000038045">
    <property type="component" value="Unplaced"/>
</dbReference>
<dbReference type="AlphaFoldDB" id="A0A0N4ZK28"/>
<dbReference type="InterPro" id="IPR029058">
    <property type="entry name" value="AB_hydrolase_fold"/>
</dbReference>
<evidence type="ECO:0000259" key="2">
    <source>
        <dbReference type="Pfam" id="PF01764"/>
    </source>
</evidence>
<dbReference type="GO" id="GO:0006629">
    <property type="term" value="P:lipid metabolic process"/>
    <property type="evidence" value="ECO:0007669"/>
    <property type="project" value="InterPro"/>
</dbReference>
<dbReference type="Pfam" id="PF01764">
    <property type="entry name" value="Lipase_3"/>
    <property type="match status" value="1"/>
</dbReference>
<keyword evidence="3" id="KW-1185">Reference proteome</keyword>
<feature type="domain" description="Fungal lipase-type" evidence="2">
    <location>
        <begin position="92"/>
        <end position="224"/>
    </location>
</feature>
<accession>A0A0N4ZK28</accession>
<keyword evidence="1" id="KW-0732">Signal</keyword>
<name>A0A0N4ZK28_PARTI</name>
<feature type="signal peptide" evidence="1">
    <location>
        <begin position="1"/>
        <end position="20"/>
    </location>
</feature>
<dbReference type="STRING" id="131310.A0A0N4ZK28"/>
<dbReference type="Gene3D" id="3.40.50.1820">
    <property type="entry name" value="alpha/beta hydrolase"/>
    <property type="match status" value="1"/>
</dbReference>